<feature type="region of interest" description="Disordered" evidence="1">
    <location>
        <begin position="212"/>
        <end position="246"/>
    </location>
</feature>
<organism evidence="3">
    <name type="scientific">Micromonas pusilla (strain CCMP1545)</name>
    <name type="common">Picoplanktonic green alga</name>
    <dbReference type="NCBI Taxonomy" id="564608"/>
    <lineage>
        <taxon>Eukaryota</taxon>
        <taxon>Viridiplantae</taxon>
        <taxon>Chlorophyta</taxon>
        <taxon>Mamiellophyceae</taxon>
        <taxon>Mamiellales</taxon>
        <taxon>Mamiellaceae</taxon>
        <taxon>Micromonas</taxon>
    </lineage>
</organism>
<feature type="compositionally biased region" description="Polar residues" evidence="1">
    <location>
        <begin position="172"/>
        <end position="182"/>
    </location>
</feature>
<feature type="region of interest" description="Disordered" evidence="1">
    <location>
        <begin position="163"/>
        <end position="193"/>
    </location>
</feature>
<evidence type="ECO:0000313" key="2">
    <source>
        <dbReference type="EMBL" id="EEH57895.1"/>
    </source>
</evidence>
<proteinExistence type="predicted"/>
<dbReference type="OMA" id="VWARYTA"/>
<dbReference type="AlphaFoldDB" id="C1MRK5"/>
<dbReference type="OrthoDB" id="497588at2759"/>
<reference evidence="2 3" key="1">
    <citation type="journal article" date="2009" name="Science">
        <title>Green evolution and dynamic adaptations revealed by genomes of the marine picoeukaryotes Micromonas.</title>
        <authorList>
            <person name="Worden A.Z."/>
            <person name="Lee J.H."/>
            <person name="Mock T."/>
            <person name="Rouze P."/>
            <person name="Simmons M.P."/>
            <person name="Aerts A.L."/>
            <person name="Allen A.E."/>
            <person name="Cuvelier M.L."/>
            <person name="Derelle E."/>
            <person name="Everett M.V."/>
            <person name="Foulon E."/>
            <person name="Grimwood J."/>
            <person name="Gundlach H."/>
            <person name="Henrissat B."/>
            <person name="Napoli C."/>
            <person name="McDonald S.M."/>
            <person name="Parker M.S."/>
            <person name="Rombauts S."/>
            <person name="Salamov A."/>
            <person name="Von Dassow P."/>
            <person name="Badger J.H."/>
            <person name="Coutinho P.M."/>
            <person name="Demir E."/>
            <person name="Dubchak I."/>
            <person name="Gentemann C."/>
            <person name="Eikrem W."/>
            <person name="Gready J.E."/>
            <person name="John U."/>
            <person name="Lanier W."/>
            <person name="Lindquist E.A."/>
            <person name="Lucas S."/>
            <person name="Mayer K.F."/>
            <person name="Moreau H."/>
            <person name="Not F."/>
            <person name="Otillar R."/>
            <person name="Panaud O."/>
            <person name="Pangilinan J."/>
            <person name="Paulsen I."/>
            <person name="Piegu B."/>
            <person name="Poliakov A."/>
            <person name="Robbens S."/>
            <person name="Schmutz J."/>
            <person name="Toulza E."/>
            <person name="Wyss T."/>
            <person name="Zelensky A."/>
            <person name="Zhou K."/>
            <person name="Armbrust E.V."/>
            <person name="Bhattacharya D."/>
            <person name="Goodenough U.W."/>
            <person name="Van de Peer Y."/>
            <person name="Grigoriev I.V."/>
        </authorList>
    </citation>
    <scope>NUCLEOTIDE SEQUENCE [LARGE SCALE GENOMIC DNA]</scope>
    <source>
        <strain evidence="2 3">CCMP1545</strain>
    </source>
</reference>
<accession>C1MRK5</accession>
<protein>
    <submittedName>
        <fullName evidence="2">Predicted protein</fullName>
    </submittedName>
</protein>
<keyword evidence="3" id="KW-1185">Reference proteome</keyword>
<name>C1MRK5_MICPC</name>
<gene>
    <name evidence="2" type="ORF">MICPUCDRAFT_67708</name>
</gene>
<dbReference type="EMBL" id="GG663738">
    <property type="protein sequence ID" value="EEH57895.1"/>
    <property type="molecule type" value="Genomic_DNA"/>
</dbReference>
<evidence type="ECO:0000256" key="1">
    <source>
        <dbReference type="SAM" id="MobiDB-lite"/>
    </source>
</evidence>
<sequence length="246" mass="26890">MSTFFTPIYCRSRLTSRHAAAAAMPFEDEHGSFAVIDFVAHLYRGTREDRRTLKTIWEKYSRDSEAERKSPGFEIVRMHHATLSRVFADDPDGEYLDVEDVQMCWEEFVDALRTATGAANDDADARAGVAAAPGSPQREKCYDNLEQPVLRRNASFSALARSLHSAAEASTPPGTSGGNSPDGSSRGGSTRGIRRISSKGMLLAVGVASREGSARGGLAHVDEWTPNLSTLSKEVRDKLEPWDGVR</sequence>
<dbReference type="KEGG" id="mpp:MICPUCDRAFT_67708"/>
<dbReference type="RefSeq" id="XP_003057944.1">
    <property type="nucleotide sequence ID" value="XM_003057898.1"/>
</dbReference>
<dbReference type="GeneID" id="9683761"/>
<feature type="compositionally biased region" description="Basic and acidic residues" evidence="1">
    <location>
        <begin position="233"/>
        <end position="246"/>
    </location>
</feature>
<evidence type="ECO:0000313" key="3">
    <source>
        <dbReference type="Proteomes" id="UP000001876"/>
    </source>
</evidence>
<dbReference type="Proteomes" id="UP000001876">
    <property type="component" value="Unassembled WGS sequence"/>
</dbReference>